<name>A0ACA9QER3_9GLOM</name>
<proteinExistence type="predicted"/>
<gene>
    <name evidence="1" type="ORF">RPERSI_LOCUS14063</name>
</gene>
<keyword evidence="2" id="KW-1185">Reference proteome</keyword>
<accession>A0ACA9QER3</accession>
<feature type="non-terminal residue" evidence="1">
    <location>
        <position position="1"/>
    </location>
</feature>
<reference evidence="1" key="1">
    <citation type="submission" date="2021-06" db="EMBL/GenBank/DDBJ databases">
        <authorList>
            <person name="Kallberg Y."/>
            <person name="Tangrot J."/>
            <person name="Rosling A."/>
        </authorList>
    </citation>
    <scope>NUCLEOTIDE SEQUENCE</scope>
    <source>
        <strain evidence="1">MA461A</strain>
    </source>
</reference>
<protein>
    <submittedName>
        <fullName evidence="1">3541_t:CDS:1</fullName>
    </submittedName>
</protein>
<feature type="non-terminal residue" evidence="1">
    <location>
        <position position="249"/>
    </location>
</feature>
<dbReference type="Proteomes" id="UP000789920">
    <property type="component" value="Unassembled WGS sequence"/>
</dbReference>
<sequence>ELLNRVNEIKISARLNNRNNLSSVPMEKAKSNTDTSTLGNPVITSSKMKTRTLSAPSKPMNISLRRSNLSLTIDTEKLSRLSVSRLSVASDRLSVASSRLSVVSSRSRRSSFSRSIHEETNFSEYNVEITNLKKCSKCGQQASQDWCRKCESKRFKKLSKKWTSGNEYLDKLIKYTQHKAYGPCSFWEWIPYEGFSDVQYLSKGEFGTMFVATWVNGPRDLWDDDLQQYVRRKSYKVALKRLDKNIINL</sequence>
<dbReference type="EMBL" id="CAJVQC010031919">
    <property type="protein sequence ID" value="CAG8749816.1"/>
    <property type="molecule type" value="Genomic_DNA"/>
</dbReference>
<organism evidence="1 2">
    <name type="scientific">Racocetra persica</name>
    <dbReference type="NCBI Taxonomy" id="160502"/>
    <lineage>
        <taxon>Eukaryota</taxon>
        <taxon>Fungi</taxon>
        <taxon>Fungi incertae sedis</taxon>
        <taxon>Mucoromycota</taxon>
        <taxon>Glomeromycotina</taxon>
        <taxon>Glomeromycetes</taxon>
        <taxon>Diversisporales</taxon>
        <taxon>Gigasporaceae</taxon>
        <taxon>Racocetra</taxon>
    </lineage>
</organism>
<comment type="caution">
    <text evidence="1">The sequence shown here is derived from an EMBL/GenBank/DDBJ whole genome shotgun (WGS) entry which is preliminary data.</text>
</comment>
<evidence type="ECO:0000313" key="1">
    <source>
        <dbReference type="EMBL" id="CAG8749816.1"/>
    </source>
</evidence>
<evidence type="ECO:0000313" key="2">
    <source>
        <dbReference type="Proteomes" id="UP000789920"/>
    </source>
</evidence>